<feature type="transmembrane region" description="Helical" evidence="1">
    <location>
        <begin position="756"/>
        <end position="774"/>
    </location>
</feature>
<accession>A0A953HQX7</accession>
<evidence type="ECO:0000313" key="5">
    <source>
        <dbReference type="Proteomes" id="UP000753961"/>
    </source>
</evidence>
<keyword evidence="1" id="KW-0472">Membrane</keyword>
<organism evidence="4 5">
    <name type="scientific">Membranihabitans marinus</name>
    <dbReference type="NCBI Taxonomy" id="1227546"/>
    <lineage>
        <taxon>Bacteria</taxon>
        <taxon>Pseudomonadati</taxon>
        <taxon>Bacteroidota</taxon>
        <taxon>Saprospiria</taxon>
        <taxon>Saprospirales</taxon>
        <taxon>Saprospiraceae</taxon>
        <taxon>Membranihabitans</taxon>
    </lineage>
</organism>
<dbReference type="InterPro" id="IPR010559">
    <property type="entry name" value="Sig_transdc_His_kin_internal"/>
</dbReference>
<feature type="domain" description="Signal transduction histidine kinase internal region" evidence="2">
    <location>
        <begin position="795"/>
        <end position="874"/>
    </location>
</feature>
<evidence type="ECO:0000256" key="1">
    <source>
        <dbReference type="SAM" id="Phobius"/>
    </source>
</evidence>
<dbReference type="Proteomes" id="UP000753961">
    <property type="component" value="Unassembled WGS sequence"/>
</dbReference>
<dbReference type="SUPFAM" id="SSF101898">
    <property type="entry name" value="NHL repeat"/>
    <property type="match status" value="1"/>
</dbReference>
<dbReference type="PANTHER" id="PTHR34220">
    <property type="entry name" value="SENSOR HISTIDINE KINASE YPDA"/>
    <property type="match status" value="1"/>
</dbReference>
<dbReference type="InterPro" id="IPR013783">
    <property type="entry name" value="Ig-like_fold"/>
</dbReference>
<gene>
    <name evidence="4" type="ORF">KUV50_01290</name>
</gene>
<dbReference type="InterPro" id="IPR011123">
    <property type="entry name" value="Y_Y_Y"/>
</dbReference>
<keyword evidence="4" id="KW-0808">Transferase</keyword>
<feature type="domain" description="Two component regulator three Y" evidence="3">
    <location>
        <begin position="685"/>
        <end position="748"/>
    </location>
</feature>
<reference evidence="4" key="1">
    <citation type="submission" date="2021-06" db="EMBL/GenBank/DDBJ databases">
        <title>44 bacteria genomes isolated from Dapeng, Shenzhen.</title>
        <authorList>
            <person name="Zheng W."/>
            <person name="Yu S."/>
            <person name="Huang Y."/>
        </authorList>
    </citation>
    <scope>NUCLEOTIDE SEQUENCE</scope>
    <source>
        <strain evidence="4">DP5N28-2</strain>
    </source>
</reference>
<name>A0A953HQX7_9BACT</name>
<dbReference type="GO" id="GO:0016020">
    <property type="term" value="C:membrane"/>
    <property type="evidence" value="ECO:0007669"/>
    <property type="project" value="InterPro"/>
</dbReference>
<dbReference type="InterPro" id="IPR036890">
    <property type="entry name" value="HATPase_C_sf"/>
</dbReference>
<dbReference type="RefSeq" id="WP_222578271.1">
    <property type="nucleotide sequence ID" value="NZ_JAHVHU010000002.1"/>
</dbReference>
<keyword evidence="4" id="KW-0418">Kinase</keyword>
<dbReference type="Gene3D" id="3.30.565.10">
    <property type="entry name" value="Histidine kinase-like ATPase, C-terminal domain"/>
    <property type="match status" value="1"/>
</dbReference>
<dbReference type="Pfam" id="PF06580">
    <property type="entry name" value="His_kinase"/>
    <property type="match status" value="1"/>
</dbReference>
<evidence type="ECO:0000259" key="2">
    <source>
        <dbReference type="Pfam" id="PF06580"/>
    </source>
</evidence>
<dbReference type="Gene3D" id="2.130.10.10">
    <property type="entry name" value="YVTN repeat-like/Quinoprotein amine dehydrogenase"/>
    <property type="match status" value="3"/>
</dbReference>
<keyword evidence="5" id="KW-1185">Reference proteome</keyword>
<proteinExistence type="predicted"/>
<dbReference type="AlphaFoldDB" id="A0A953HQX7"/>
<dbReference type="Pfam" id="PF07494">
    <property type="entry name" value="Reg_prop"/>
    <property type="match status" value="1"/>
</dbReference>
<dbReference type="Pfam" id="PF07495">
    <property type="entry name" value="Y_Y_Y"/>
    <property type="match status" value="1"/>
</dbReference>
<dbReference type="SUPFAM" id="SSF63829">
    <property type="entry name" value="Calcium-dependent phosphotriesterase"/>
    <property type="match status" value="1"/>
</dbReference>
<dbReference type="GO" id="GO:0000155">
    <property type="term" value="F:phosphorelay sensor kinase activity"/>
    <property type="evidence" value="ECO:0007669"/>
    <property type="project" value="InterPro"/>
</dbReference>
<dbReference type="Gene3D" id="2.60.40.10">
    <property type="entry name" value="Immunoglobulins"/>
    <property type="match status" value="1"/>
</dbReference>
<dbReference type="SUPFAM" id="SSF55874">
    <property type="entry name" value="ATPase domain of HSP90 chaperone/DNA topoisomerase II/histidine kinase"/>
    <property type="match status" value="1"/>
</dbReference>
<evidence type="ECO:0000259" key="3">
    <source>
        <dbReference type="Pfam" id="PF07495"/>
    </source>
</evidence>
<keyword evidence="1" id="KW-0812">Transmembrane</keyword>
<dbReference type="InterPro" id="IPR050640">
    <property type="entry name" value="Bact_2-comp_sensor_kinase"/>
</dbReference>
<comment type="caution">
    <text evidence="4">The sequence shown here is derived from an EMBL/GenBank/DDBJ whole genome shotgun (WGS) entry which is preliminary data.</text>
</comment>
<sequence>MLVILSSAESQDRTLLFENYSSRDGLSQNSCYDISQDGRGFMWLATQDGLNRYDGHEFRVYLPDNEIGGVLPSNHITSLEFDSDENIMWVGTMRGISLYHQEIDSVVSLSSIYPFAVDLEELGAKKIIQFQKGELWIVSQKNGLVMVNLESKSIHKFFDDEGLEDHVNGITYHRGEIVVAVADQIYTLDPSASENQTKLHETGVKFSEIKELYSFRDQLWVGTYTKGCYYIEDFGSENHVVHFEPARVGGIGAFMTDPNGHLWIGTRGNGILVYDPMKEETVVARHNRFDDRSLRKDFILSLFVDRQGLTWCGLSGGGFSKYDPLKYQFSNLQNDPLDATSLPGNMVFNIFKSKSGMHYIGTQNKGFIQWDMEANRFYEYSFFSKQGVPENTVYDIINDGQNSFWLATWGGLIHFDEAKQRFTSYRSKKYPETQNLYAVHKLQHKNSLLVASEHGMMYFSLKQKEWLPCAPDVFQENAIIGRHILEDKDGILWIGTEGGGLVRLDYVKQEIKIVQEVSRISENVRYVLKEHNSLWLATDQGIVSYDMKKDTVIHHIRMDGIHQSNVCYSIQKDQVGNFWIGTNFGLLKLDRRTHRLQNYNITNGLKFLEFNTACTLAEEDGTLLFGGVGGITKFNPLDIVKNTFSPDPIITSVRVNNQNCHLTDSANYVFGHQENDLTFHYTANNFSNHERNQYYYRVQGLMEQWKNNQTHHTISFNSVPPGSYSFQVRSVNSDGIQSEGVARFSFIIQPPWWKTWWFMTVMILSVLFIAWILIKRRIRSIRNQAELKQRIAETEMMALRAQMNPHFIFNCLNSIDAFIQSNDKYQATTYLNKFARLLRNVLDSSNQNTVTFSKDFETLKLYLELEQLRNSNKFTTHIHADKELMDDDFQVPPLLIQPYVENAILHGLKYRTDNAGKLMISAYKLHERIYYVIEDNGVGRAKSKNGISKDRVSYGMKMTSDRVRYFNSEIDPSVTVTDLTQNGQAAGTRIEVLLDIK</sequence>
<protein>
    <submittedName>
        <fullName evidence="4">Histidine kinase</fullName>
    </submittedName>
</protein>
<dbReference type="EMBL" id="JAHVHU010000002">
    <property type="protein sequence ID" value="MBY5956750.1"/>
    <property type="molecule type" value="Genomic_DNA"/>
</dbReference>
<dbReference type="InterPro" id="IPR015943">
    <property type="entry name" value="WD40/YVTN_repeat-like_dom_sf"/>
</dbReference>
<evidence type="ECO:0000313" key="4">
    <source>
        <dbReference type="EMBL" id="MBY5956750.1"/>
    </source>
</evidence>
<dbReference type="PANTHER" id="PTHR34220:SF7">
    <property type="entry name" value="SENSOR HISTIDINE KINASE YPDA"/>
    <property type="match status" value="1"/>
</dbReference>
<dbReference type="InterPro" id="IPR011110">
    <property type="entry name" value="Reg_prop"/>
</dbReference>
<keyword evidence="1" id="KW-1133">Transmembrane helix</keyword>